<accession>A0A0G1WAL7</accession>
<sequence>MFDLTGKAAFVTGASSGIGRASALALANQGAKVVVTARRLEKLQALAAEIKQRGHEALPLAMDVTKKEAIDAAIAETIKTFGRLDILLNNAGVAEFAAFLDMTEAQWDKTIDTNLKGYFWVSQAAAREMAKNPPAGGGRIINIASIASGSVGVGFPQIAQYCASKGGVIGMTEALAIELAPMGILVNVIGPGVIETEMTEAMLKDPKQAEILLSRAPLKRAGKPEEIAAAVVYLASDEASYTTGATLYVDGGWLAA</sequence>
<evidence type="ECO:0000313" key="5">
    <source>
        <dbReference type="Proteomes" id="UP000034739"/>
    </source>
</evidence>
<reference evidence="4 5" key="1">
    <citation type="journal article" date="2015" name="Nature">
        <title>rRNA introns, odd ribosomes, and small enigmatic genomes across a large radiation of phyla.</title>
        <authorList>
            <person name="Brown C.T."/>
            <person name="Hug L.A."/>
            <person name="Thomas B.C."/>
            <person name="Sharon I."/>
            <person name="Castelle C.J."/>
            <person name="Singh A."/>
            <person name="Wilkins M.J."/>
            <person name="Williams K.H."/>
            <person name="Banfield J.F."/>
        </authorList>
    </citation>
    <scope>NUCLEOTIDE SEQUENCE [LARGE SCALE GENOMIC DNA]</scope>
</reference>
<dbReference type="GO" id="GO:0048038">
    <property type="term" value="F:quinone binding"/>
    <property type="evidence" value="ECO:0007669"/>
    <property type="project" value="TreeGrafter"/>
</dbReference>
<organism evidence="4 5">
    <name type="scientific">Candidatus Gottesmanbacteria bacterium GW2011_GWA2_47_9</name>
    <dbReference type="NCBI Taxonomy" id="1618445"/>
    <lineage>
        <taxon>Bacteria</taxon>
        <taxon>Candidatus Gottesmaniibacteriota</taxon>
    </lineage>
</organism>
<dbReference type="SUPFAM" id="SSF51735">
    <property type="entry name" value="NAD(P)-binding Rossmann-fold domains"/>
    <property type="match status" value="1"/>
</dbReference>
<dbReference type="PATRIC" id="fig|1618445.3.peg.845"/>
<evidence type="ECO:0000256" key="2">
    <source>
        <dbReference type="ARBA" id="ARBA00023002"/>
    </source>
</evidence>
<dbReference type="EMBL" id="LCOY01000029">
    <property type="protein sequence ID" value="KKU87383.1"/>
    <property type="molecule type" value="Genomic_DNA"/>
</dbReference>
<dbReference type="InterPro" id="IPR057326">
    <property type="entry name" value="KR_dom"/>
</dbReference>
<proteinExistence type="inferred from homology"/>
<dbReference type="SMART" id="SM00822">
    <property type="entry name" value="PKS_KR"/>
    <property type="match status" value="1"/>
</dbReference>
<dbReference type="Proteomes" id="UP000034739">
    <property type="component" value="Unassembled WGS sequence"/>
</dbReference>
<dbReference type="Gene3D" id="3.40.50.720">
    <property type="entry name" value="NAD(P)-binding Rossmann-like Domain"/>
    <property type="match status" value="1"/>
</dbReference>
<evidence type="ECO:0000256" key="1">
    <source>
        <dbReference type="ARBA" id="ARBA00006484"/>
    </source>
</evidence>
<dbReference type="GO" id="GO:0016616">
    <property type="term" value="F:oxidoreductase activity, acting on the CH-OH group of donors, NAD or NADP as acceptor"/>
    <property type="evidence" value="ECO:0007669"/>
    <property type="project" value="UniProtKB-ARBA"/>
</dbReference>
<comment type="similarity">
    <text evidence="1">Belongs to the short-chain dehydrogenases/reductases (SDR) family.</text>
</comment>
<dbReference type="InterPro" id="IPR020904">
    <property type="entry name" value="Sc_DH/Rdtase_CS"/>
</dbReference>
<protein>
    <submittedName>
        <fullName evidence="4">Short-chain dehydrogenase/reductase SDR</fullName>
    </submittedName>
</protein>
<comment type="caution">
    <text evidence="4">The sequence shown here is derived from an EMBL/GenBank/DDBJ whole genome shotgun (WGS) entry which is preliminary data.</text>
</comment>
<dbReference type="NCBIfam" id="NF009466">
    <property type="entry name" value="PRK12826.1-2"/>
    <property type="match status" value="1"/>
</dbReference>
<dbReference type="AlphaFoldDB" id="A0A0G1WAL7"/>
<feature type="domain" description="Ketoreductase" evidence="3">
    <location>
        <begin position="7"/>
        <end position="192"/>
    </location>
</feature>
<dbReference type="FunFam" id="3.40.50.720:FF:000084">
    <property type="entry name" value="Short-chain dehydrogenase reductase"/>
    <property type="match status" value="1"/>
</dbReference>
<dbReference type="PROSITE" id="PS00061">
    <property type="entry name" value="ADH_SHORT"/>
    <property type="match status" value="1"/>
</dbReference>
<evidence type="ECO:0000259" key="3">
    <source>
        <dbReference type="SMART" id="SM00822"/>
    </source>
</evidence>
<dbReference type="NCBIfam" id="NF005559">
    <property type="entry name" value="PRK07231.1"/>
    <property type="match status" value="1"/>
</dbReference>
<dbReference type="PRINTS" id="PR00080">
    <property type="entry name" value="SDRFAMILY"/>
</dbReference>
<keyword evidence="2" id="KW-0560">Oxidoreductase</keyword>
<dbReference type="InterPro" id="IPR002347">
    <property type="entry name" value="SDR_fam"/>
</dbReference>
<name>A0A0G1WAL7_9BACT</name>
<dbReference type="PANTHER" id="PTHR42760:SF133">
    <property type="entry name" value="3-OXOACYL-[ACYL-CARRIER-PROTEIN] REDUCTASE"/>
    <property type="match status" value="1"/>
</dbReference>
<evidence type="ECO:0000313" key="4">
    <source>
        <dbReference type="EMBL" id="KKU87383.1"/>
    </source>
</evidence>
<dbReference type="GO" id="GO:0006633">
    <property type="term" value="P:fatty acid biosynthetic process"/>
    <property type="evidence" value="ECO:0007669"/>
    <property type="project" value="TreeGrafter"/>
</dbReference>
<dbReference type="PANTHER" id="PTHR42760">
    <property type="entry name" value="SHORT-CHAIN DEHYDROGENASES/REDUCTASES FAMILY MEMBER"/>
    <property type="match status" value="1"/>
</dbReference>
<dbReference type="InterPro" id="IPR036291">
    <property type="entry name" value="NAD(P)-bd_dom_sf"/>
</dbReference>
<gene>
    <name evidence="4" type="ORF">UY16_C0029G0022</name>
</gene>
<dbReference type="PRINTS" id="PR00081">
    <property type="entry name" value="GDHRDH"/>
</dbReference>
<dbReference type="Pfam" id="PF13561">
    <property type="entry name" value="adh_short_C2"/>
    <property type="match status" value="1"/>
</dbReference>